<comment type="cofactor">
    <cofactor evidence="9 10">
        <name>Zn(2+)</name>
        <dbReference type="ChEBI" id="CHEBI:29105"/>
    </cofactor>
    <text evidence="9 10">Binds 2 Zn(2+) ions per subunit.</text>
</comment>
<keyword evidence="7 9" id="KW-0862">Zinc</keyword>
<dbReference type="SUPFAM" id="SSF51556">
    <property type="entry name" value="Metallo-dependent hydrolases"/>
    <property type="match status" value="1"/>
</dbReference>
<dbReference type="InterPro" id="IPR002195">
    <property type="entry name" value="Dihydroorotase_CS"/>
</dbReference>
<feature type="binding site" description="via carbamate group" evidence="9">
    <location>
        <position position="107"/>
    </location>
    <ligand>
        <name>Zn(2+)</name>
        <dbReference type="ChEBI" id="CHEBI:29105"/>
        <label>2</label>
    </ligand>
</feature>
<evidence type="ECO:0000256" key="8">
    <source>
        <dbReference type="ARBA" id="ARBA00022975"/>
    </source>
</evidence>
<evidence type="ECO:0000256" key="5">
    <source>
        <dbReference type="ARBA" id="ARBA00022723"/>
    </source>
</evidence>
<dbReference type="AlphaFoldDB" id="A0A6N2SM47"/>
<feature type="binding site" evidence="9">
    <location>
        <position position="254"/>
    </location>
    <ligand>
        <name>substrate</name>
    </ligand>
</feature>
<organism evidence="12">
    <name type="scientific">Akkermansia muciniphila</name>
    <dbReference type="NCBI Taxonomy" id="239935"/>
    <lineage>
        <taxon>Bacteria</taxon>
        <taxon>Pseudomonadati</taxon>
        <taxon>Verrucomicrobiota</taxon>
        <taxon>Verrucomicrobiia</taxon>
        <taxon>Verrucomicrobiales</taxon>
        <taxon>Akkermansiaceae</taxon>
        <taxon>Akkermansia</taxon>
    </lineage>
</organism>
<accession>A0A6N2SM47</accession>
<dbReference type="GO" id="GO:0044205">
    <property type="term" value="P:'de novo' UMP biosynthetic process"/>
    <property type="evidence" value="ECO:0007669"/>
    <property type="project" value="UniProtKB-UniRule"/>
</dbReference>
<comment type="catalytic activity">
    <reaction evidence="9 10">
        <text>(S)-dihydroorotate + H2O = N-carbamoyl-L-aspartate + H(+)</text>
        <dbReference type="Rhea" id="RHEA:24296"/>
        <dbReference type="ChEBI" id="CHEBI:15377"/>
        <dbReference type="ChEBI" id="CHEBI:15378"/>
        <dbReference type="ChEBI" id="CHEBI:30864"/>
        <dbReference type="ChEBI" id="CHEBI:32814"/>
        <dbReference type="EC" id="3.5.2.3"/>
    </reaction>
</comment>
<name>A0A6N2SM47_9BACT</name>
<evidence type="ECO:0000256" key="3">
    <source>
        <dbReference type="ARBA" id="ARBA00005631"/>
    </source>
</evidence>
<dbReference type="InterPro" id="IPR032466">
    <property type="entry name" value="Metal_Hydrolase"/>
</dbReference>
<feature type="active site" evidence="9">
    <location>
        <position position="250"/>
    </location>
</feature>
<feature type="binding site" evidence="9">
    <location>
        <position position="144"/>
    </location>
    <ligand>
        <name>Zn(2+)</name>
        <dbReference type="ChEBI" id="CHEBI:29105"/>
        <label>2</label>
    </ligand>
</feature>
<feature type="binding site" evidence="9">
    <location>
        <position position="144"/>
    </location>
    <ligand>
        <name>substrate</name>
    </ligand>
</feature>
<feature type="binding site" evidence="9">
    <location>
        <position position="250"/>
    </location>
    <ligand>
        <name>Zn(2+)</name>
        <dbReference type="ChEBI" id="CHEBI:29105"/>
        <label>1</label>
    </ligand>
</feature>
<keyword evidence="5 9" id="KW-0479">Metal-binding</keyword>
<dbReference type="UniPathway" id="UPA00070">
    <property type="reaction ID" value="UER00117"/>
</dbReference>
<feature type="binding site" evidence="9">
    <location>
        <position position="25"/>
    </location>
    <ligand>
        <name>Zn(2+)</name>
        <dbReference type="ChEBI" id="CHEBI:29105"/>
        <label>1</label>
    </ligand>
</feature>
<sequence length="346" mass="37750">MLDFATIFPHDTRMILELHSPLDMHLHLRDGDMLKLVAPLSSASFAGAVIMPNLVPPVADAEAVQAYRQRVLDACGGDVFQPYMTAFFRSYSEKELATLKELVFGIKLYPAGATTNSEGGVRAMKDAEGTMSLMQEMGIPLLVHGESHGFVMDREAEFLDVYRDLATRFPRLTICMEHITTASAVRLLDEFENLAATVTLQHLLITLDDVAGGMLRPHLFCKPIAKRPEDREALLKAALSGHPRLMFGSDSAPHPVHAKEACGCAAGVFTAPIALPRLAALFDGHGALDRLQGFVSGHACSLYGLKPPARTVRLQRREMLVPDAYEGHGQKVVPMEAGSVIPWSLV</sequence>
<protein>
    <recommendedName>
        <fullName evidence="4 9">Dihydroorotase</fullName>
        <shortName evidence="9">DHOase</shortName>
        <ecNumber evidence="4 9">3.5.2.3</ecNumber>
    </recommendedName>
</protein>
<comment type="subunit">
    <text evidence="9">Homodimer.</text>
</comment>
<dbReference type="GO" id="GO:0005829">
    <property type="term" value="C:cytosol"/>
    <property type="evidence" value="ECO:0007669"/>
    <property type="project" value="TreeGrafter"/>
</dbReference>
<dbReference type="Pfam" id="PF01979">
    <property type="entry name" value="Amidohydro_1"/>
    <property type="match status" value="1"/>
</dbReference>
<dbReference type="InterPro" id="IPR006680">
    <property type="entry name" value="Amidohydro-rel"/>
</dbReference>
<dbReference type="PANTHER" id="PTHR43137:SF1">
    <property type="entry name" value="DIHYDROOROTASE"/>
    <property type="match status" value="1"/>
</dbReference>
<evidence type="ECO:0000259" key="11">
    <source>
        <dbReference type="Pfam" id="PF01979"/>
    </source>
</evidence>
<feature type="binding site" evidence="9">
    <location>
        <position position="178"/>
    </location>
    <ligand>
        <name>Zn(2+)</name>
        <dbReference type="ChEBI" id="CHEBI:29105"/>
        <label>2</label>
    </ligand>
</feature>
<reference evidence="12" key="1">
    <citation type="submission" date="2019-11" db="EMBL/GenBank/DDBJ databases">
        <authorList>
            <person name="Feng L."/>
        </authorList>
    </citation>
    <scope>NUCLEOTIDE SEQUENCE</scope>
    <source>
        <strain evidence="12">AMuciniphilaLFYP55</strain>
    </source>
</reference>
<dbReference type="PIRSF" id="PIRSF001237">
    <property type="entry name" value="DHOdimr"/>
    <property type="match status" value="1"/>
</dbReference>
<evidence type="ECO:0000313" key="12">
    <source>
        <dbReference type="EMBL" id="VYS94547.1"/>
    </source>
</evidence>
<evidence type="ECO:0000256" key="2">
    <source>
        <dbReference type="ARBA" id="ARBA00004880"/>
    </source>
</evidence>
<proteinExistence type="inferred from homology"/>
<evidence type="ECO:0000256" key="7">
    <source>
        <dbReference type="ARBA" id="ARBA00022833"/>
    </source>
</evidence>
<comment type="caution">
    <text evidence="9">Lacks conserved residue(s) required for the propagation of feature annotation.</text>
</comment>
<evidence type="ECO:0000256" key="9">
    <source>
        <dbReference type="HAMAP-Rule" id="MF_00219"/>
    </source>
</evidence>
<dbReference type="InterPro" id="IPR004721">
    <property type="entry name" value="DHOdimr"/>
</dbReference>
<comment type="similarity">
    <text evidence="3 9 10">Belongs to the metallo-dependent hydrolases superfamily. DHOase family. Class II DHOase subfamily.</text>
</comment>
<dbReference type="Gene3D" id="3.20.20.140">
    <property type="entry name" value="Metal-dependent hydrolases"/>
    <property type="match status" value="1"/>
</dbReference>
<feature type="binding site" evidence="9">
    <location>
        <position position="27"/>
    </location>
    <ligand>
        <name>Zn(2+)</name>
        <dbReference type="ChEBI" id="CHEBI:29105"/>
        <label>1</label>
    </ligand>
</feature>
<comment type="pathway">
    <text evidence="2 9 10">Pyrimidine metabolism; UMP biosynthesis via de novo pathway; (S)-dihydroorotate from bicarbonate: step 3/3.</text>
</comment>
<dbReference type="EC" id="3.5.2.3" evidence="4 9"/>
<feature type="binding site" evidence="9">
    <location>
        <position position="53"/>
    </location>
    <ligand>
        <name>substrate</name>
    </ligand>
</feature>
<keyword evidence="8 9" id="KW-0665">Pyrimidine biosynthesis</keyword>
<evidence type="ECO:0000256" key="1">
    <source>
        <dbReference type="ARBA" id="ARBA00002368"/>
    </source>
</evidence>
<dbReference type="PROSITE" id="PS00482">
    <property type="entry name" value="DIHYDROOROTASE_1"/>
    <property type="match status" value="1"/>
</dbReference>
<evidence type="ECO:0000256" key="4">
    <source>
        <dbReference type="ARBA" id="ARBA00012860"/>
    </source>
</evidence>
<evidence type="ECO:0000256" key="10">
    <source>
        <dbReference type="RuleBase" id="RU003440"/>
    </source>
</evidence>
<dbReference type="PROSITE" id="PS00483">
    <property type="entry name" value="DIHYDROOROTASE_2"/>
    <property type="match status" value="1"/>
</dbReference>
<feature type="binding site" evidence="9">
    <location>
        <position position="266"/>
    </location>
    <ligand>
        <name>substrate</name>
    </ligand>
</feature>
<dbReference type="EMBL" id="CACRSS010000002">
    <property type="protein sequence ID" value="VYS94547.1"/>
    <property type="molecule type" value="Genomic_DNA"/>
</dbReference>
<dbReference type="HAMAP" id="MF_00219">
    <property type="entry name" value="PyrC_classII"/>
    <property type="match status" value="1"/>
</dbReference>
<dbReference type="NCBIfam" id="TIGR00856">
    <property type="entry name" value="pyrC_dimer"/>
    <property type="match status" value="1"/>
</dbReference>
<dbReference type="GO" id="GO:0006207">
    <property type="term" value="P:'de novo' pyrimidine nucleobase biosynthetic process"/>
    <property type="evidence" value="ECO:0007669"/>
    <property type="project" value="TreeGrafter"/>
</dbReference>
<dbReference type="GO" id="GO:0008270">
    <property type="term" value="F:zinc ion binding"/>
    <property type="evidence" value="ECO:0007669"/>
    <property type="project" value="UniProtKB-UniRule"/>
</dbReference>
<comment type="function">
    <text evidence="1 9">Catalyzes the reversible cyclization of carbamoyl aspartate to dihydroorotate.</text>
</comment>
<feature type="binding site" evidence="9">
    <location>
        <begin position="27"/>
        <end position="29"/>
    </location>
    <ligand>
        <name>substrate</name>
    </ligand>
</feature>
<dbReference type="PANTHER" id="PTHR43137">
    <property type="entry name" value="DIHYDROOROTASE"/>
    <property type="match status" value="1"/>
</dbReference>
<keyword evidence="6 9" id="KW-0378">Hydrolase</keyword>
<feature type="modified residue" description="N6-carboxylysine" evidence="9">
    <location>
        <position position="107"/>
    </location>
</feature>
<feature type="binding site" description="via carbamate group" evidence="9">
    <location>
        <position position="107"/>
    </location>
    <ligand>
        <name>Zn(2+)</name>
        <dbReference type="ChEBI" id="CHEBI:29105"/>
        <label>1</label>
    </ligand>
</feature>
<gene>
    <name evidence="12" type="primary">pyrC_2</name>
    <name evidence="9" type="synonym">pyrC</name>
    <name evidence="12" type="ORF">AMLFYP55_02228</name>
</gene>
<dbReference type="GO" id="GO:0004151">
    <property type="term" value="F:dihydroorotase activity"/>
    <property type="evidence" value="ECO:0007669"/>
    <property type="project" value="UniProtKB-UniRule"/>
</dbReference>
<feature type="domain" description="Amidohydrolase-related" evidence="11">
    <location>
        <begin position="23"/>
        <end position="261"/>
    </location>
</feature>
<evidence type="ECO:0000256" key="6">
    <source>
        <dbReference type="ARBA" id="ARBA00022801"/>
    </source>
</evidence>